<dbReference type="PANTHER" id="PTHR42917:SF2">
    <property type="entry name" value="2,4-DIENOYL-COA REDUCTASE [(2E)-ENOYL-COA-PRODUCING]"/>
    <property type="match status" value="1"/>
</dbReference>
<proteinExistence type="inferred from homology"/>
<organism evidence="12 13">
    <name type="scientific">Clostridium isatidis</name>
    <dbReference type="NCBI Taxonomy" id="182773"/>
    <lineage>
        <taxon>Bacteria</taxon>
        <taxon>Bacillati</taxon>
        <taxon>Bacillota</taxon>
        <taxon>Clostridia</taxon>
        <taxon>Eubacteriales</taxon>
        <taxon>Clostridiaceae</taxon>
        <taxon>Clostridium</taxon>
    </lineage>
</organism>
<keyword evidence="9" id="KW-0411">Iron-sulfur</keyword>
<dbReference type="SUPFAM" id="SSF51905">
    <property type="entry name" value="FAD/NAD(P)-binding domain"/>
    <property type="match status" value="1"/>
</dbReference>
<dbReference type="PRINTS" id="PR00469">
    <property type="entry name" value="PNDRDTASEII"/>
</dbReference>
<evidence type="ECO:0000313" key="12">
    <source>
        <dbReference type="EMBL" id="ASW43937.1"/>
    </source>
</evidence>
<comment type="similarity">
    <text evidence="3">In the N-terminal section; belongs to the NADH:flavin oxidoreductase/NADH oxidase family.</text>
</comment>
<keyword evidence="6" id="KW-0479">Metal-binding</keyword>
<feature type="domain" description="FAD/NAD(P)-binding" evidence="11">
    <location>
        <begin position="377"/>
        <end position="608"/>
    </location>
</feature>
<evidence type="ECO:0000256" key="4">
    <source>
        <dbReference type="ARBA" id="ARBA00022630"/>
    </source>
</evidence>
<dbReference type="GO" id="GO:0010181">
    <property type="term" value="F:FMN binding"/>
    <property type="evidence" value="ECO:0007669"/>
    <property type="project" value="InterPro"/>
</dbReference>
<dbReference type="Gene3D" id="3.50.50.60">
    <property type="entry name" value="FAD/NAD(P)-binding domain"/>
    <property type="match status" value="1"/>
</dbReference>
<dbReference type="GO" id="GO:0051536">
    <property type="term" value="F:iron-sulfur cluster binding"/>
    <property type="evidence" value="ECO:0007669"/>
    <property type="project" value="UniProtKB-KW"/>
</dbReference>
<dbReference type="Pfam" id="PF00724">
    <property type="entry name" value="Oxidored_FMN"/>
    <property type="match status" value="1"/>
</dbReference>
<keyword evidence="8" id="KW-0408">Iron</keyword>
<dbReference type="GO" id="GO:0016491">
    <property type="term" value="F:oxidoreductase activity"/>
    <property type="evidence" value="ECO:0007669"/>
    <property type="project" value="UniProtKB-KW"/>
</dbReference>
<dbReference type="Gene3D" id="3.40.50.720">
    <property type="entry name" value="NAD(P)-binding Rossmann-like Domain"/>
    <property type="match status" value="1"/>
</dbReference>
<dbReference type="SUPFAM" id="SSF51395">
    <property type="entry name" value="FMN-linked oxidoreductases"/>
    <property type="match status" value="1"/>
</dbReference>
<accession>A0A343JEH9</accession>
<dbReference type="Proteomes" id="UP000264883">
    <property type="component" value="Chromosome"/>
</dbReference>
<evidence type="ECO:0000256" key="8">
    <source>
        <dbReference type="ARBA" id="ARBA00023004"/>
    </source>
</evidence>
<evidence type="ECO:0000256" key="5">
    <source>
        <dbReference type="ARBA" id="ARBA00022643"/>
    </source>
</evidence>
<dbReference type="InterPro" id="IPR051793">
    <property type="entry name" value="NADH:flavin_oxidoreductase"/>
</dbReference>
<evidence type="ECO:0000256" key="3">
    <source>
        <dbReference type="ARBA" id="ARBA00011048"/>
    </source>
</evidence>
<keyword evidence="7" id="KW-0560">Oxidoreductase</keyword>
<evidence type="ECO:0000256" key="1">
    <source>
        <dbReference type="ARBA" id="ARBA00001917"/>
    </source>
</evidence>
<dbReference type="Pfam" id="PF07992">
    <property type="entry name" value="Pyr_redox_2"/>
    <property type="match status" value="1"/>
</dbReference>
<dbReference type="InterPro" id="IPR013785">
    <property type="entry name" value="Aldolase_TIM"/>
</dbReference>
<feature type="domain" description="NADH:flavin oxidoreductase/NADH oxidase N-terminal" evidence="10">
    <location>
        <begin position="9"/>
        <end position="329"/>
    </location>
</feature>
<reference evidence="12 13" key="1">
    <citation type="submission" date="2016-08" db="EMBL/GenBank/DDBJ databases">
        <title>Complete Genome Sequence Of The Indigo Reducing Clostridium isatidis DSM15098.</title>
        <authorList>
            <person name="Little G.T."/>
            <person name="Minton N.P."/>
        </authorList>
    </citation>
    <scope>NUCLEOTIDE SEQUENCE [LARGE SCALE GENOMIC DNA]</scope>
    <source>
        <strain evidence="12 13">DSM 15098</strain>
    </source>
</reference>
<protein>
    <submittedName>
        <fullName evidence="12">2,4-dienoyl-CoA reductase</fullName>
    </submittedName>
</protein>
<gene>
    <name evidence="12" type="ORF">BEN51_10715</name>
</gene>
<comment type="cofactor">
    <cofactor evidence="1">
        <name>FMN</name>
        <dbReference type="ChEBI" id="CHEBI:58210"/>
    </cofactor>
</comment>
<dbReference type="AlphaFoldDB" id="A0A343JEH9"/>
<evidence type="ECO:0000313" key="13">
    <source>
        <dbReference type="Proteomes" id="UP000264883"/>
    </source>
</evidence>
<dbReference type="KEGG" id="cia:BEN51_10715"/>
<evidence type="ECO:0000259" key="11">
    <source>
        <dbReference type="Pfam" id="PF07992"/>
    </source>
</evidence>
<dbReference type="Gene3D" id="3.20.20.70">
    <property type="entry name" value="Aldolase class I"/>
    <property type="match status" value="1"/>
</dbReference>
<keyword evidence="13" id="KW-1185">Reference proteome</keyword>
<dbReference type="InterPro" id="IPR036188">
    <property type="entry name" value="FAD/NAD-bd_sf"/>
</dbReference>
<dbReference type="RefSeq" id="WP_119866065.1">
    <property type="nucleotide sequence ID" value="NZ_CP016786.1"/>
</dbReference>
<dbReference type="InterPro" id="IPR023753">
    <property type="entry name" value="FAD/NAD-binding_dom"/>
</dbReference>
<name>A0A343JEH9_9CLOT</name>
<dbReference type="PANTHER" id="PTHR42917">
    <property type="entry name" value="2,4-DIENOYL-COA REDUCTASE"/>
    <property type="match status" value="1"/>
</dbReference>
<evidence type="ECO:0000256" key="7">
    <source>
        <dbReference type="ARBA" id="ARBA00023002"/>
    </source>
</evidence>
<dbReference type="PRINTS" id="PR00368">
    <property type="entry name" value="FADPNR"/>
</dbReference>
<dbReference type="EMBL" id="CP016786">
    <property type="protein sequence ID" value="ASW43937.1"/>
    <property type="molecule type" value="Genomic_DNA"/>
</dbReference>
<evidence type="ECO:0000259" key="10">
    <source>
        <dbReference type="Pfam" id="PF00724"/>
    </source>
</evidence>
<dbReference type="GO" id="GO:0046872">
    <property type="term" value="F:metal ion binding"/>
    <property type="evidence" value="ECO:0007669"/>
    <property type="project" value="UniProtKB-KW"/>
</dbReference>
<dbReference type="InterPro" id="IPR001155">
    <property type="entry name" value="OxRdtase_FMN_N"/>
</dbReference>
<keyword evidence="4" id="KW-0285">Flavoprotein</keyword>
<evidence type="ECO:0000256" key="2">
    <source>
        <dbReference type="ARBA" id="ARBA00001966"/>
    </source>
</evidence>
<dbReference type="OrthoDB" id="9772736at2"/>
<keyword evidence="5" id="KW-0288">FMN</keyword>
<sequence>MKLLEKGYIGKLELKNRVYMAPMGTVTESDGSFSDRAIRYLEERAKGGIGLIITGANQVTLKYEARACNVLESRRSFEQLNFLARRIHYNASKLCVQLTPGLGRMQFTTGDIRPYSASEVDSFWFPDVKCREYTVEQIQDLVKKMGEAAVMAKAAGADAVELHGYGGYLMDQFQSTLWNKRTDEYGGDLKGRMKFSLECIAEIKKLCGDDFPILYKFTPYHGVEGGRELDEGIEMAKMLEEAGVDALHIDTGCYEAWYKAINTVYQEPGTQIDIAAEIKKHVNIPVLSQGKLNNPALAEEALQKGKADFIGLAHQLLADPHWLRKVQRNETYDIVPCLGCNECLYAGFSGKIIHCSVNPLCFAEDYYPVTKANERKRVLVIGGGPGGMVAAINAAERGLDVELWEKTNELGGNLLAAGGPSFKKDVKNYLEYLKGKLYRSNVKLRLMKEATAEEVLRGNYDKVILATGSRALIPAIDGINNKKVLLANDVLVGKEKYGKNVVVIGGGLVGCETACHCAEKAEKVTIIEALDDILLTAAHCKNNDQAIRQLVEDCNINIVTSAKVTKITDERIEYLKDDKEDSIEADTYILAVGYVPNNELFEELNGKVDVSKIGDAVEPDKILTAVHQAFHIVRSL</sequence>
<evidence type="ECO:0000256" key="9">
    <source>
        <dbReference type="ARBA" id="ARBA00023014"/>
    </source>
</evidence>
<comment type="cofactor">
    <cofactor evidence="2">
        <name>[4Fe-4S] cluster</name>
        <dbReference type="ChEBI" id="CHEBI:49883"/>
    </cofactor>
</comment>
<evidence type="ECO:0000256" key="6">
    <source>
        <dbReference type="ARBA" id="ARBA00022723"/>
    </source>
</evidence>